<name>A0AAV7LT89_PLEWA</name>
<evidence type="ECO:0000313" key="3">
    <source>
        <dbReference type="Proteomes" id="UP001066276"/>
    </source>
</evidence>
<feature type="compositionally biased region" description="Low complexity" evidence="1">
    <location>
        <begin position="23"/>
        <end position="34"/>
    </location>
</feature>
<evidence type="ECO:0000313" key="2">
    <source>
        <dbReference type="EMBL" id="KAJ1092748.1"/>
    </source>
</evidence>
<gene>
    <name evidence="2" type="ORF">NDU88_005858</name>
</gene>
<keyword evidence="3" id="KW-1185">Reference proteome</keyword>
<reference evidence="2" key="1">
    <citation type="journal article" date="2022" name="bioRxiv">
        <title>Sequencing and chromosome-scale assembly of the giantPleurodeles waltlgenome.</title>
        <authorList>
            <person name="Brown T."/>
            <person name="Elewa A."/>
            <person name="Iarovenko S."/>
            <person name="Subramanian E."/>
            <person name="Araus A.J."/>
            <person name="Petzold A."/>
            <person name="Susuki M."/>
            <person name="Suzuki K.-i.T."/>
            <person name="Hayashi T."/>
            <person name="Toyoda A."/>
            <person name="Oliveira C."/>
            <person name="Osipova E."/>
            <person name="Leigh N.D."/>
            <person name="Simon A."/>
            <person name="Yun M.H."/>
        </authorList>
    </citation>
    <scope>NUCLEOTIDE SEQUENCE</scope>
    <source>
        <strain evidence="2">20211129_DDA</strain>
        <tissue evidence="2">Liver</tissue>
    </source>
</reference>
<dbReference type="Proteomes" id="UP001066276">
    <property type="component" value="Chromosome 11"/>
</dbReference>
<dbReference type="EMBL" id="JANPWB010000015">
    <property type="protein sequence ID" value="KAJ1092748.1"/>
    <property type="molecule type" value="Genomic_DNA"/>
</dbReference>
<feature type="region of interest" description="Disordered" evidence="1">
    <location>
        <begin position="1"/>
        <end position="75"/>
    </location>
</feature>
<sequence length="75" mass="8075">MRVSRTAFAGPKCSKMPRQAEISTNAATTSTCAAKDQEIATGETEQCGEEGKNLTGKIPTALQQGHRRGRKNPDR</sequence>
<comment type="caution">
    <text evidence="2">The sequence shown here is derived from an EMBL/GenBank/DDBJ whole genome shotgun (WGS) entry which is preliminary data.</text>
</comment>
<proteinExistence type="predicted"/>
<feature type="compositionally biased region" description="Basic residues" evidence="1">
    <location>
        <begin position="65"/>
        <end position="75"/>
    </location>
</feature>
<dbReference type="AlphaFoldDB" id="A0AAV7LT89"/>
<organism evidence="2 3">
    <name type="scientific">Pleurodeles waltl</name>
    <name type="common">Iberian ribbed newt</name>
    <dbReference type="NCBI Taxonomy" id="8319"/>
    <lineage>
        <taxon>Eukaryota</taxon>
        <taxon>Metazoa</taxon>
        <taxon>Chordata</taxon>
        <taxon>Craniata</taxon>
        <taxon>Vertebrata</taxon>
        <taxon>Euteleostomi</taxon>
        <taxon>Amphibia</taxon>
        <taxon>Batrachia</taxon>
        <taxon>Caudata</taxon>
        <taxon>Salamandroidea</taxon>
        <taxon>Salamandridae</taxon>
        <taxon>Pleurodelinae</taxon>
        <taxon>Pleurodeles</taxon>
    </lineage>
</organism>
<accession>A0AAV7LT89</accession>
<protein>
    <submittedName>
        <fullName evidence="2">Uncharacterized protein</fullName>
    </submittedName>
</protein>
<evidence type="ECO:0000256" key="1">
    <source>
        <dbReference type="SAM" id="MobiDB-lite"/>
    </source>
</evidence>